<keyword evidence="1" id="KW-1133">Transmembrane helix</keyword>
<protein>
    <submittedName>
        <fullName evidence="2">DUF4345 domain-containing protein</fullName>
    </submittedName>
</protein>
<evidence type="ECO:0000256" key="1">
    <source>
        <dbReference type="SAM" id="Phobius"/>
    </source>
</evidence>
<dbReference type="RefSeq" id="WP_261403996.1">
    <property type="nucleotide sequence ID" value="NZ_CP081869.1"/>
</dbReference>
<keyword evidence="1" id="KW-0812">Transmembrane</keyword>
<dbReference type="KEGG" id="cmet:K6K41_03805"/>
<reference evidence="2" key="1">
    <citation type="submission" date="2021-08" db="EMBL/GenBank/DDBJ databases">
        <authorList>
            <person name="Zhang H."/>
            <person name="Xu M."/>
            <person name="Yu Z."/>
            <person name="Yang L."/>
            <person name="Cai Y."/>
        </authorList>
    </citation>
    <scope>NUCLEOTIDE SEQUENCE</scope>
    <source>
        <strain evidence="2">CHL1</strain>
    </source>
</reference>
<evidence type="ECO:0000313" key="3">
    <source>
        <dbReference type="Proteomes" id="UP000825701"/>
    </source>
</evidence>
<feature type="transmembrane region" description="Helical" evidence="1">
    <location>
        <begin position="12"/>
        <end position="37"/>
    </location>
</feature>
<dbReference type="Pfam" id="PF14248">
    <property type="entry name" value="DUF4345"/>
    <property type="match status" value="1"/>
</dbReference>
<feature type="transmembrane region" description="Helical" evidence="1">
    <location>
        <begin position="49"/>
        <end position="67"/>
    </location>
</feature>
<feature type="transmembrane region" description="Helical" evidence="1">
    <location>
        <begin position="102"/>
        <end position="121"/>
    </location>
</feature>
<name>A0A9E6R9R1_9HYPH</name>
<keyword evidence="3" id="KW-1185">Reference proteome</keyword>
<feature type="transmembrane region" description="Helical" evidence="1">
    <location>
        <begin position="79"/>
        <end position="96"/>
    </location>
</feature>
<accession>A0A9E6R9R1</accession>
<dbReference type="Proteomes" id="UP000825701">
    <property type="component" value="Chromosome"/>
</dbReference>
<proteinExistence type="predicted"/>
<organism evidence="2 3">
    <name type="scientific">Chenggangzhangella methanolivorans</name>
    <dbReference type="NCBI Taxonomy" id="1437009"/>
    <lineage>
        <taxon>Bacteria</taxon>
        <taxon>Pseudomonadati</taxon>
        <taxon>Pseudomonadota</taxon>
        <taxon>Alphaproteobacteria</taxon>
        <taxon>Hyphomicrobiales</taxon>
        <taxon>Methylopilaceae</taxon>
        <taxon>Chenggangzhangella</taxon>
    </lineage>
</organism>
<dbReference type="InterPro" id="IPR025597">
    <property type="entry name" value="DUF4345"/>
</dbReference>
<gene>
    <name evidence="2" type="ORF">K6K41_03805</name>
</gene>
<sequence length="130" mass="13342">MVSEKTAFRIVVALAGLVPVGAGLAGALGGAAVFAAAPDPFDLSLDSHARYLSGLLLGIGLAFWATLGRPEVHGARYRLLGAVVVLGGLARAFGLLAGEPDLAMRLALVMELVVTPAICLWQARLARNAP</sequence>
<dbReference type="EMBL" id="CP081869">
    <property type="protein sequence ID" value="QZO00803.1"/>
    <property type="molecule type" value="Genomic_DNA"/>
</dbReference>
<evidence type="ECO:0000313" key="2">
    <source>
        <dbReference type="EMBL" id="QZO00803.1"/>
    </source>
</evidence>
<dbReference type="AlphaFoldDB" id="A0A9E6R9R1"/>
<keyword evidence="1" id="KW-0472">Membrane</keyword>